<sequence>MDKDSPTDEAVVTYGDVRQCCDQSLLMINQLYGLLASTELVDAKLWQVPPTDREPQDSIESVTPVAVECRDKFDLLDIMRAHWLPQHVSGDNPKLRAPRLVGWYHVDGDPVLLTRIARHRAELNANKQKLLRLTKRLYPIKHERERFLETDSLFKPLIMHSVHRQLPAYREDPLAIAKRCSFSWSSHQQKPTAFASNKECLDWLGRYYGDHANYKHWQEQINDTRTHGLQWVHHQPVPVHPVQSITWLCPSLAELTVRRHNKCHTPLLVLGSTPFKSRPLLPYSLADQKNGSKGVSALVPVIRDIRLSLREPPKEANNGD</sequence>
<evidence type="ECO:0000313" key="4">
    <source>
        <dbReference type="EMBL" id="MCQ1061130.1"/>
    </source>
</evidence>
<protein>
    <submittedName>
        <fullName evidence="4">DNA replication terminus site-binding protein</fullName>
    </submittedName>
</protein>
<reference evidence="4 5" key="1">
    <citation type="submission" date="2022-07" db="EMBL/GenBank/DDBJ databases">
        <title>Photobacterium pectinilyticum sp. nov., a marine bacterium isolated from surface seawater of Qingdao offshore.</title>
        <authorList>
            <person name="Wang X."/>
        </authorList>
    </citation>
    <scope>NUCLEOTIDE SEQUENCE [LARGE SCALE GENOMIC DNA]</scope>
    <source>
        <strain evidence="4 5">ZSDE20</strain>
    </source>
</reference>
<evidence type="ECO:0000256" key="2">
    <source>
        <dbReference type="ARBA" id="ARBA00022705"/>
    </source>
</evidence>
<dbReference type="Gene3D" id="3.50.14.10">
    <property type="entry name" value="Replication terminator Tus, domain 1 superfamily/Replication terminator Tus"/>
    <property type="match status" value="1"/>
</dbReference>
<name>A0ABT1N8P0_9GAMM</name>
<evidence type="ECO:0000256" key="3">
    <source>
        <dbReference type="ARBA" id="ARBA00023125"/>
    </source>
</evidence>
<dbReference type="InterPro" id="IPR036381">
    <property type="entry name" value="Tus_dom1"/>
</dbReference>
<keyword evidence="3" id="KW-0238">DNA-binding</keyword>
<keyword evidence="5" id="KW-1185">Reference proteome</keyword>
<accession>A0ABT1N8P0</accession>
<keyword evidence="2" id="KW-0235">DNA replication</keyword>
<evidence type="ECO:0000256" key="1">
    <source>
        <dbReference type="ARBA" id="ARBA00022490"/>
    </source>
</evidence>
<dbReference type="EMBL" id="JANEYT010000114">
    <property type="protein sequence ID" value="MCQ1061130.1"/>
    <property type="molecule type" value="Genomic_DNA"/>
</dbReference>
<dbReference type="InterPro" id="IPR008865">
    <property type="entry name" value="DNA_replication_term_site-bd"/>
</dbReference>
<dbReference type="InterPro" id="IPR036384">
    <property type="entry name" value="Tus_sf"/>
</dbReference>
<dbReference type="SUPFAM" id="SSF56596">
    <property type="entry name" value="Replication terminator protein (Tus)"/>
    <property type="match status" value="1"/>
</dbReference>
<organism evidence="4 5">
    <name type="scientific">Photobacterium pectinilyticum</name>
    <dbReference type="NCBI Taxonomy" id="2906793"/>
    <lineage>
        <taxon>Bacteria</taxon>
        <taxon>Pseudomonadati</taxon>
        <taxon>Pseudomonadota</taxon>
        <taxon>Gammaproteobacteria</taxon>
        <taxon>Vibrionales</taxon>
        <taxon>Vibrionaceae</taxon>
        <taxon>Photobacterium</taxon>
    </lineage>
</organism>
<gene>
    <name evidence="4" type="ORF">NHN17_24115</name>
</gene>
<keyword evidence="1" id="KW-0963">Cytoplasm</keyword>
<dbReference type="Pfam" id="PF05472">
    <property type="entry name" value="Ter"/>
    <property type="match status" value="1"/>
</dbReference>
<comment type="caution">
    <text evidence="4">The sequence shown here is derived from an EMBL/GenBank/DDBJ whole genome shotgun (WGS) entry which is preliminary data.</text>
</comment>
<evidence type="ECO:0000313" key="5">
    <source>
        <dbReference type="Proteomes" id="UP001524460"/>
    </source>
</evidence>
<dbReference type="Proteomes" id="UP001524460">
    <property type="component" value="Unassembled WGS sequence"/>
</dbReference>
<proteinExistence type="predicted"/>
<dbReference type="RefSeq" id="WP_255045229.1">
    <property type="nucleotide sequence ID" value="NZ_JANEYT010000114.1"/>
</dbReference>